<dbReference type="Pfam" id="PF13041">
    <property type="entry name" value="PPR_2"/>
    <property type="match status" value="2"/>
</dbReference>
<evidence type="ECO:0000256" key="1">
    <source>
        <dbReference type="ARBA" id="ARBA00022737"/>
    </source>
</evidence>
<organism evidence="3 4">
    <name type="scientific">Lactuca virosa</name>
    <dbReference type="NCBI Taxonomy" id="75947"/>
    <lineage>
        <taxon>Eukaryota</taxon>
        <taxon>Viridiplantae</taxon>
        <taxon>Streptophyta</taxon>
        <taxon>Embryophyta</taxon>
        <taxon>Tracheophyta</taxon>
        <taxon>Spermatophyta</taxon>
        <taxon>Magnoliopsida</taxon>
        <taxon>eudicotyledons</taxon>
        <taxon>Gunneridae</taxon>
        <taxon>Pentapetalae</taxon>
        <taxon>asterids</taxon>
        <taxon>campanulids</taxon>
        <taxon>Asterales</taxon>
        <taxon>Asteraceae</taxon>
        <taxon>Cichorioideae</taxon>
        <taxon>Cichorieae</taxon>
        <taxon>Lactucinae</taxon>
        <taxon>Lactuca</taxon>
    </lineage>
</organism>
<reference evidence="3 4" key="1">
    <citation type="submission" date="2022-01" db="EMBL/GenBank/DDBJ databases">
        <authorList>
            <person name="Xiong W."/>
            <person name="Schranz E."/>
        </authorList>
    </citation>
    <scope>NUCLEOTIDE SEQUENCE [LARGE SCALE GENOMIC DNA]</scope>
</reference>
<evidence type="ECO:0000313" key="3">
    <source>
        <dbReference type="EMBL" id="CAH1423544.1"/>
    </source>
</evidence>
<evidence type="ECO:0000313" key="4">
    <source>
        <dbReference type="Proteomes" id="UP001157418"/>
    </source>
</evidence>
<dbReference type="NCBIfam" id="TIGR00756">
    <property type="entry name" value="PPR"/>
    <property type="match status" value="6"/>
</dbReference>
<comment type="caution">
    <text evidence="3">The sequence shown here is derived from an EMBL/GenBank/DDBJ whole genome shotgun (WGS) entry which is preliminary data.</text>
</comment>
<feature type="repeat" description="PPR" evidence="2">
    <location>
        <begin position="178"/>
        <end position="208"/>
    </location>
</feature>
<name>A0AAU9MHD2_9ASTR</name>
<feature type="repeat" description="PPR" evidence="2">
    <location>
        <begin position="209"/>
        <end position="243"/>
    </location>
</feature>
<dbReference type="PROSITE" id="PS51375">
    <property type="entry name" value="PPR"/>
    <property type="match status" value="5"/>
</dbReference>
<dbReference type="FunFam" id="1.25.40.10:FF:000090">
    <property type="entry name" value="Pentatricopeptide repeat-containing protein, chloroplastic"/>
    <property type="match status" value="1"/>
</dbReference>
<dbReference type="Pfam" id="PF20431">
    <property type="entry name" value="E_motif"/>
    <property type="match status" value="1"/>
</dbReference>
<feature type="repeat" description="PPR" evidence="2">
    <location>
        <begin position="11"/>
        <end position="47"/>
    </location>
</feature>
<keyword evidence="4" id="KW-1185">Reference proteome</keyword>
<dbReference type="PANTHER" id="PTHR47926:SF499">
    <property type="entry name" value="PENTATRICOPEPTIDE REPEAT-CONTAINING PROTEIN"/>
    <property type="match status" value="1"/>
</dbReference>
<dbReference type="InterPro" id="IPR002885">
    <property type="entry name" value="PPR_rpt"/>
</dbReference>
<accession>A0AAU9MHD2</accession>
<sequence length="522" mass="58314">MLPQIQHTNKTTYTYNTMIKTHLSNSNTNPQMALEIYVKMKRNGISCDNYTYPFVLKACKMICGLWEGRQVHGEVMKAGFFDSDVFVRNGLIGMYCKCQQMSCSRILFDCFHGKDLVSWNLMLGGYAECRNMVEAQKLFDEMPERDVVSWSIMIDGYGKKLGLVTHARILFDQMHERDSVSWNTMIDSYAKIGNMVAARELFNLMDHKTLISWTIMINGYSQHQNPKEALTLFNLMLSHDIKPDKFCIIGSISACAQLGALDSGRWLHTYIKKTKIPLDVVVNTTLIDMYMKCGGIEEARAVFDSMLERNVITYNVMISGLGINNSGAEALSYFYQMEQGGMELDDLVYVSVLSACSHAGFVSEGVEIFKRIRNPKVEHYGCLIDLLVRKGEFGKVLNFIGSMPMEPNVDLWGSVLLGCRVWKNVGLGEFAVDRLTEIGGDDRGVYVLMSNIYADSGMWDGVAAMRRIVAVKGVVEGGKSVIEVVGGGVEEFVSGKNGGVRGADIEEVVCSLSKIVDLEYEG</sequence>
<dbReference type="EMBL" id="CAKMRJ010001112">
    <property type="protein sequence ID" value="CAH1423544.1"/>
    <property type="molecule type" value="Genomic_DNA"/>
</dbReference>
<protein>
    <submittedName>
        <fullName evidence="3">Uncharacterized protein</fullName>
    </submittedName>
</protein>
<dbReference type="GO" id="GO:0009451">
    <property type="term" value="P:RNA modification"/>
    <property type="evidence" value="ECO:0007669"/>
    <property type="project" value="InterPro"/>
</dbReference>
<gene>
    <name evidence="3" type="ORF">LVIROSA_LOCUS10819</name>
</gene>
<keyword evidence="1" id="KW-0677">Repeat</keyword>
<dbReference type="InterPro" id="IPR011990">
    <property type="entry name" value="TPR-like_helical_dom_sf"/>
</dbReference>
<dbReference type="AlphaFoldDB" id="A0AAU9MHD2"/>
<feature type="repeat" description="PPR" evidence="2">
    <location>
        <begin position="279"/>
        <end position="313"/>
    </location>
</feature>
<proteinExistence type="predicted"/>
<dbReference type="Gene3D" id="1.25.40.10">
    <property type="entry name" value="Tetratricopeptide repeat domain"/>
    <property type="match status" value="4"/>
</dbReference>
<evidence type="ECO:0000256" key="2">
    <source>
        <dbReference type="PROSITE-ProRule" id="PRU00708"/>
    </source>
</evidence>
<dbReference type="Pfam" id="PF01535">
    <property type="entry name" value="PPR"/>
    <property type="match status" value="6"/>
</dbReference>
<dbReference type="Proteomes" id="UP001157418">
    <property type="component" value="Unassembled WGS sequence"/>
</dbReference>
<feature type="repeat" description="PPR" evidence="2">
    <location>
        <begin position="115"/>
        <end position="149"/>
    </location>
</feature>
<dbReference type="PANTHER" id="PTHR47926">
    <property type="entry name" value="PENTATRICOPEPTIDE REPEAT-CONTAINING PROTEIN"/>
    <property type="match status" value="1"/>
</dbReference>
<dbReference type="InterPro" id="IPR046848">
    <property type="entry name" value="E_motif"/>
</dbReference>
<dbReference type="GO" id="GO:0003723">
    <property type="term" value="F:RNA binding"/>
    <property type="evidence" value="ECO:0007669"/>
    <property type="project" value="InterPro"/>
</dbReference>
<dbReference type="InterPro" id="IPR046960">
    <property type="entry name" value="PPR_At4g14850-like_plant"/>
</dbReference>